<feature type="transmembrane region" description="Helical" evidence="1">
    <location>
        <begin position="112"/>
        <end position="140"/>
    </location>
</feature>
<keyword evidence="1" id="KW-0812">Transmembrane</keyword>
<evidence type="ECO:0000313" key="3">
    <source>
        <dbReference type="WBParaSite" id="TREG1_116300.1"/>
    </source>
</evidence>
<organism evidence="2 3">
    <name type="scientific">Trichobilharzia regenti</name>
    <name type="common">Nasal bird schistosome</name>
    <dbReference type="NCBI Taxonomy" id="157069"/>
    <lineage>
        <taxon>Eukaryota</taxon>
        <taxon>Metazoa</taxon>
        <taxon>Spiralia</taxon>
        <taxon>Lophotrochozoa</taxon>
        <taxon>Platyhelminthes</taxon>
        <taxon>Trematoda</taxon>
        <taxon>Digenea</taxon>
        <taxon>Strigeidida</taxon>
        <taxon>Schistosomatoidea</taxon>
        <taxon>Schistosomatidae</taxon>
        <taxon>Trichobilharzia</taxon>
    </lineage>
</organism>
<proteinExistence type="predicted"/>
<keyword evidence="1" id="KW-1133">Transmembrane helix</keyword>
<keyword evidence="2" id="KW-1185">Reference proteome</keyword>
<feature type="transmembrane region" description="Helical" evidence="1">
    <location>
        <begin position="245"/>
        <end position="271"/>
    </location>
</feature>
<name>A0AA85IYG1_TRIRE</name>
<sequence length="278" mass="29062">MGETTPGITTVAETTPQITTIAETTPKITTMGETTPGITTMAETTPEITTIAETTPKITTMAETTPEITTIAETTPEITTMAETTPGGETENTMTMDTYTTTQKPDNSKRNVGIGAGTIVAIVFGCLAGVGVIGVILIVVRSLSNSITRIENKDVVNFGQGVIETTPEITTMGETTPGITTVAETTPEITTIAETTPKITTMAETTPEITTMAETTPGGETENTMTMDTYTTTQKPDNSKRNVGIGAGTIVAIVFGCLAGVGVIGVIVCFIRQRPLTR</sequence>
<reference evidence="2" key="1">
    <citation type="submission" date="2022-06" db="EMBL/GenBank/DDBJ databases">
        <authorList>
            <person name="Berger JAMES D."/>
            <person name="Berger JAMES D."/>
        </authorList>
    </citation>
    <scope>NUCLEOTIDE SEQUENCE [LARGE SCALE GENOMIC DNA]</scope>
</reference>
<dbReference type="AlphaFoldDB" id="A0AA85IYG1"/>
<accession>A0AA85IYG1</accession>
<reference evidence="3" key="2">
    <citation type="submission" date="2023-11" db="UniProtKB">
        <authorList>
            <consortium name="WormBaseParasite"/>
        </authorList>
    </citation>
    <scope>IDENTIFICATION</scope>
</reference>
<dbReference type="Proteomes" id="UP000050795">
    <property type="component" value="Unassembled WGS sequence"/>
</dbReference>
<keyword evidence="1" id="KW-0472">Membrane</keyword>
<evidence type="ECO:0000313" key="2">
    <source>
        <dbReference type="Proteomes" id="UP000050795"/>
    </source>
</evidence>
<dbReference type="WBParaSite" id="TREG1_116300.1">
    <property type="protein sequence ID" value="TREG1_116300.1"/>
    <property type="gene ID" value="TREG1_116300"/>
</dbReference>
<dbReference type="PANTHER" id="PTHR37492:SF4">
    <property type="entry name" value="TSC22 DOMAIN FAMILY PROTEIN 3 ISOFORM X1"/>
    <property type="match status" value="1"/>
</dbReference>
<protein>
    <submittedName>
        <fullName evidence="3">Uncharacterized protein</fullName>
    </submittedName>
</protein>
<dbReference type="PANTHER" id="PTHR37492">
    <property type="entry name" value="SI:CH211-171H4.7-RELATED"/>
    <property type="match status" value="1"/>
</dbReference>
<evidence type="ECO:0000256" key="1">
    <source>
        <dbReference type="SAM" id="Phobius"/>
    </source>
</evidence>